<dbReference type="PANTHER" id="PTHR43767">
    <property type="entry name" value="LONG-CHAIN-FATTY-ACID--COA LIGASE"/>
    <property type="match status" value="1"/>
</dbReference>
<dbReference type="SUPFAM" id="SSF56801">
    <property type="entry name" value="Acetyl-CoA synthetase-like"/>
    <property type="match status" value="1"/>
</dbReference>
<dbReference type="InterPro" id="IPR025110">
    <property type="entry name" value="AMP-bd_C"/>
</dbReference>
<keyword evidence="6" id="KW-1185">Reference proteome</keyword>
<evidence type="ECO:0000259" key="3">
    <source>
        <dbReference type="Pfam" id="PF00501"/>
    </source>
</evidence>
<dbReference type="InterPro" id="IPR000873">
    <property type="entry name" value="AMP-dep_synth/lig_dom"/>
</dbReference>
<name>A0A1H6V9G3_9DEIO</name>
<comment type="similarity">
    <text evidence="1">Belongs to the ATP-dependent AMP-binding enzyme family.</text>
</comment>
<keyword evidence="2" id="KW-0436">Ligase</keyword>
<dbReference type="InterPro" id="IPR050237">
    <property type="entry name" value="ATP-dep_AMP-bd_enzyme"/>
</dbReference>
<dbReference type="InterPro" id="IPR042099">
    <property type="entry name" value="ANL_N_sf"/>
</dbReference>
<organism evidence="5 6">
    <name type="scientific">Deinococcus reticulitermitis</name>
    <dbReference type="NCBI Taxonomy" id="856736"/>
    <lineage>
        <taxon>Bacteria</taxon>
        <taxon>Thermotogati</taxon>
        <taxon>Deinococcota</taxon>
        <taxon>Deinococci</taxon>
        <taxon>Deinococcales</taxon>
        <taxon>Deinococcaceae</taxon>
        <taxon>Deinococcus</taxon>
    </lineage>
</organism>
<feature type="domain" description="AMP-dependent synthetase/ligase" evidence="3">
    <location>
        <begin position="42"/>
        <end position="430"/>
    </location>
</feature>
<dbReference type="Proteomes" id="UP000199223">
    <property type="component" value="Unassembled WGS sequence"/>
</dbReference>
<gene>
    <name evidence="5" type="ORF">SAMN04488058_10374</name>
</gene>
<dbReference type="Pfam" id="PF13193">
    <property type="entry name" value="AMP-binding_C"/>
    <property type="match status" value="1"/>
</dbReference>
<dbReference type="OrthoDB" id="9757771at2"/>
<dbReference type="GO" id="GO:0016878">
    <property type="term" value="F:acid-thiol ligase activity"/>
    <property type="evidence" value="ECO:0007669"/>
    <property type="project" value="UniProtKB-ARBA"/>
</dbReference>
<dbReference type="Gene3D" id="3.40.50.12780">
    <property type="entry name" value="N-terminal domain of ligase-like"/>
    <property type="match status" value="1"/>
</dbReference>
<dbReference type="CDD" id="cd05936">
    <property type="entry name" value="FC-FACS_FadD_like"/>
    <property type="match status" value="1"/>
</dbReference>
<evidence type="ECO:0000256" key="2">
    <source>
        <dbReference type="ARBA" id="ARBA00022598"/>
    </source>
</evidence>
<feature type="domain" description="AMP-binding enzyme C-terminal" evidence="4">
    <location>
        <begin position="484"/>
        <end position="559"/>
    </location>
</feature>
<evidence type="ECO:0000256" key="1">
    <source>
        <dbReference type="ARBA" id="ARBA00006432"/>
    </source>
</evidence>
<dbReference type="EMBL" id="FNZA01000003">
    <property type="protein sequence ID" value="SEJ00466.1"/>
    <property type="molecule type" value="Genomic_DNA"/>
</dbReference>
<dbReference type="PROSITE" id="PS00455">
    <property type="entry name" value="AMP_BINDING"/>
    <property type="match status" value="1"/>
</dbReference>
<accession>A0A1H6V9G3</accession>
<dbReference type="FunFam" id="3.40.50.12780:FF:000003">
    <property type="entry name" value="Long-chain-fatty-acid--CoA ligase FadD"/>
    <property type="match status" value="1"/>
</dbReference>
<proteinExistence type="inferred from homology"/>
<dbReference type="PANTHER" id="PTHR43767:SF1">
    <property type="entry name" value="NONRIBOSOMAL PEPTIDE SYNTHASE PES1 (EUROFUNG)-RELATED"/>
    <property type="match status" value="1"/>
</dbReference>
<dbReference type="Pfam" id="PF00501">
    <property type="entry name" value="AMP-binding"/>
    <property type="match status" value="1"/>
</dbReference>
<evidence type="ECO:0000313" key="6">
    <source>
        <dbReference type="Proteomes" id="UP000199223"/>
    </source>
</evidence>
<dbReference type="AlphaFoldDB" id="A0A1H6V9G3"/>
<dbReference type="InterPro" id="IPR020845">
    <property type="entry name" value="AMP-binding_CS"/>
</dbReference>
<dbReference type="RefSeq" id="WP_092263603.1">
    <property type="nucleotide sequence ID" value="NZ_FNZA01000003.1"/>
</dbReference>
<reference evidence="6" key="1">
    <citation type="submission" date="2016-10" db="EMBL/GenBank/DDBJ databases">
        <authorList>
            <person name="Varghese N."/>
            <person name="Submissions S."/>
        </authorList>
    </citation>
    <scope>NUCLEOTIDE SEQUENCE [LARGE SCALE GENOMIC DNA]</scope>
    <source>
        <strain evidence="6">CGMCC 1.10218</strain>
    </source>
</reference>
<dbReference type="Gene3D" id="3.30.300.30">
    <property type="match status" value="1"/>
</dbReference>
<protein>
    <submittedName>
        <fullName evidence="5">Long-chain acyl-CoA synthetase</fullName>
    </submittedName>
</protein>
<sequence>MTAPHPTPQPVPQTRPWLAHYEAGVARDFTPSGRTVPDLLLDAAQRYPERAALHFLGKNTSYAELVKRARRFAKALQRSGVQPGDRVAIMLPNTPQYVVAFYGTLLAGGIVANTSPLYTAAELEHQLTDSGSETLVILDSMYPRYAEIAGRVPVKRVFVTRIQDELPFPKNLLYPVKAMREGTLPSDAFKHDPKTVPMRFVLKMQQPDPTPVPLAPDDVALLQYTGGTTGVPKGAVLTHRNLVANCEQARQWMPGLQEGREITLAAIPFFHVYGMTVGMNLSVLIGATLVLVPNARDIKMVLTEISKSRATIFPGVPTLYNAINHHPETAAHDLTTIRACISGSAPLMLETARRFREITQGANLVEGYGLTEASPITHTNPITGEQKEGSIGLPLPGVDALIMSEAGEPVPTGEVGELWVSGPMVMKGYWQKPEENGKVLREYQGRPWLLTGDMATMDEDGFFRIVDRKKELIIAGGYNIYPREVEEALTSHPSVLEAAAVGVPDDYRGESVHAVVVLKPGMLASDKEIMAHCRTLLSPYKVPRSVEFREELPKTAVGKTLRRQLAQEAKDRLAKESKRA</sequence>
<evidence type="ECO:0000259" key="4">
    <source>
        <dbReference type="Pfam" id="PF13193"/>
    </source>
</evidence>
<dbReference type="FunFam" id="3.30.300.30:FF:000008">
    <property type="entry name" value="2,3-dihydroxybenzoate-AMP ligase"/>
    <property type="match status" value="1"/>
</dbReference>
<dbReference type="STRING" id="856736.SAMN04488058_10374"/>
<dbReference type="InterPro" id="IPR045851">
    <property type="entry name" value="AMP-bd_C_sf"/>
</dbReference>
<evidence type="ECO:0000313" key="5">
    <source>
        <dbReference type="EMBL" id="SEJ00466.1"/>
    </source>
</evidence>